<evidence type="ECO:0000256" key="8">
    <source>
        <dbReference type="ARBA" id="ARBA00023004"/>
    </source>
</evidence>
<dbReference type="Pfam" id="PF07992">
    <property type="entry name" value="Pyr_redox_2"/>
    <property type="match status" value="1"/>
</dbReference>
<evidence type="ECO:0000256" key="10">
    <source>
        <dbReference type="ARBA" id="ARBA00047776"/>
    </source>
</evidence>
<dbReference type="InterPro" id="IPR017896">
    <property type="entry name" value="4Fe4S_Fe-S-bd"/>
</dbReference>
<dbReference type="Proteomes" id="UP001185927">
    <property type="component" value="Unassembled WGS sequence"/>
</dbReference>
<feature type="domain" description="4Fe-4S ferredoxin-type" evidence="12">
    <location>
        <begin position="37"/>
        <end position="66"/>
    </location>
</feature>
<dbReference type="PRINTS" id="PR00419">
    <property type="entry name" value="ADXRDTASE"/>
</dbReference>
<reference evidence="13 14" key="1">
    <citation type="submission" date="2023-10" db="EMBL/GenBank/DDBJ databases">
        <title>Development of a sustainable strategy for remediation of hydrocarbon-contaminated territories based on the waste exchange concept.</title>
        <authorList>
            <person name="Krivoruchko A."/>
        </authorList>
    </citation>
    <scope>NUCLEOTIDE SEQUENCE [LARGE SCALE GENOMIC DNA]</scope>
    <source>
        <strain evidence="13 14">IEGM 1203</strain>
    </source>
</reference>
<sequence>MAYVVTQNCCNDATCVAVCPVNCIHPTPEEREYQSTEMLYIDAGSCIDCGACADVCPVDAIVPEDALTERTARYLEINAEYFAAHPRNEPPGAHVQPGPRGTRDDETPLAPLRVAIVGSGPSAFYAAEELFTTSGLDVEVTMFERLPVAGGLVRFGVAPDHASTKSVTKVFDRTARRDGFTFLLDVEVGRDVTTEELLNHHHAVLYASGASDDRRLGIEGEDLPGSYAAREFVAWYNGHPDHADATFDLSSPRAVVIGNGNVALDVARILVSDPAVLRRTDIADHALAAFEGSDIEEVVVLGRRGPEFTAATTPELLALDSLPGIDVVVEGPVNVDASSTTKIRLLAEYAARQTDPENKRIILRFDTTPLELLGSRRVEKVRVAATSTGEVSEFDAGFVLRSIGYRGRPVDGLPYDMRFGTVPNSAGRVQDPDAGTVSRGLYVAGWIKRGPTGVIGTNRYCAGETVRSIVEDHRAGRLGTPMADVRALHALILQRRPSLIDGNGWRAIDRHELESGRRQERPRVKLVDRREAAAIAHAVMESSPSQGLLN</sequence>
<dbReference type="EC" id="1.18.1.2" evidence="2"/>
<evidence type="ECO:0000256" key="1">
    <source>
        <dbReference type="ARBA" id="ARBA00001974"/>
    </source>
</evidence>
<dbReference type="InterPro" id="IPR055275">
    <property type="entry name" value="Ferredox_Rdtase"/>
</dbReference>
<dbReference type="InterPro" id="IPR017900">
    <property type="entry name" value="4Fe4S_Fe_S_CS"/>
</dbReference>
<evidence type="ECO:0000256" key="6">
    <source>
        <dbReference type="ARBA" id="ARBA00022857"/>
    </source>
</evidence>
<comment type="cofactor">
    <cofactor evidence="1">
        <name>FAD</name>
        <dbReference type="ChEBI" id="CHEBI:57692"/>
    </cofactor>
</comment>
<evidence type="ECO:0000313" key="13">
    <source>
        <dbReference type="EMBL" id="MDV6268423.1"/>
    </source>
</evidence>
<evidence type="ECO:0000256" key="5">
    <source>
        <dbReference type="ARBA" id="ARBA00022827"/>
    </source>
</evidence>
<comment type="catalytic activity">
    <reaction evidence="10">
        <text>2 reduced [2Fe-2S]-[ferredoxin] + NADP(+) + H(+) = 2 oxidized [2Fe-2S]-[ferredoxin] + NADPH</text>
        <dbReference type="Rhea" id="RHEA:20125"/>
        <dbReference type="Rhea" id="RHEA-COMP:10000"/>
        <dbReference type="Rhea" id="RHEA-COMP:10001"/>
        <dbReference type="ChEBI" id="CHEBI:15378"/>
        <dbReference type="ChEBI" id="CHEBI:33737"/>
        <dbReference type="ChEBI" id="CHEBI:33738"/>
        <dbReference type="ChEBI" id="CHEBI:57783"/>
        <dbReference type="ChEBI" id="CHEBI:58349"/>
        <dbReference type="EC" id="1.18.1.2"/>
    </reaction>
</comment>
<dbReference type="PANTHER" id="PTHR48467">
    <property type="entry name" value="GLUTAMATE SYNTHASE 1 [NADH], CHLOROPLASTIC-LIKE"/>
    <property type="match status" value="1"/>
</dbReference>
<evidence type="ECO:0000256" key="9">
    <source>
        <dbReference type="ARBA" id="ARBA00023014"/>
    </source>
</evidence>
<keyword evidence="6" id="KW-0521">NADP</keyword>
<keyword evidence="14" id="KW-1185">Reference proteome</keyword>
<feature type="region of interest" description="Disordered" evidence="11">
    <location>
        <begin position="85"/>
        <end position="107"/>
    </location>
</feature>
<proteinExistence type="predicted"/>
<keyword evidence="9" id="KW-0411">Iron-sulfur</keyword>
<evidence type="ECO:0000256" key="2">
    <source>
        <dbReference type="ARBA" id="ARBA00013223"/>
    </source>
</evidence>
<dbReference type="InterPro" id="IPR036188">
    <property type="entry name" value="FAD/NAD-bd_sf"/>
</dbReference>
<evidence type="ECO:0000256" key="3">
    <source>
        <dbReference type="ARBA" id="ARBA00022630"/>
    </source>
</evidence>
<evidence type="ECO:0000313" key="14">
    <source>
        <dbReference type="Proteomes" id="UP001185927"/>
    </source>
</evidence>
<keyword evidence="5" id="KW-0274">FAD</keyword>
<name>A0ABU4BW13_RHOGO</name>
<organism evidence="13 14">
    <name type="scientific">Rhodococcus globerulus</name>
    <dbReference type="NCBI Taxonomy" id="33008"/>
    <lineage>
        <taxon>Bacteria</taxon>
        <taxon>Bacillati</taxon>
        <taxon>Actinomycetota</taxon>
        <taxon>Actinomycetes</taxon>
        <taxon>Mycobacteriales</taxon>
        <taxon>Nocardiaceae</taxon>
        <taxon>Rhodococcus</taxon>
    </lineage>
</organism>
<dbReference type="PANTHER" id="PTHR48467:SF1">
    <property type="entry name" value="GLUTAMATE SYNTHASE 1 [NADH], CHLOROPLASTIC-LIKE"/>
    <property type="match status" value="1"/>
</dbReference>
<keyword evidence="7" id="KW-0560">Oxidoreductase</keyword>
<comment type="caution">
    <text evidence="13">The sequence shown here is derived from an EMBL/GenBank/DDBJ whole genome shotgun (WGS) entry which is preliminary data.</text>
</comment>
<dbReference type="Gene3D" id="3.50.50.60">
    <property type="entry name" value="FAD/NAD(P)-binding domain"/>
    <property type="match status" value="1"/>
</dbReference>
<feature type="domain" description="4Fe-4S ferredoxin-type" evidence="12">
    <location>
        <begin position="1"/>
        <end position="29"/>
    </location>
</feature>
<dbReference type="SUPFAM" id="SSF54862">
    <property type="entry name" value="4Fe-4S ferredoxins"/>
    <property type="match status" value="1"/>
</dbReference>
<keyword evidence="8" id="KW-0408">Iron</keyword>
<keyword evidence="4" id="KW-0479">Metal-binding</keyword>
<gene>
    <name evidence="13" type="ORF">R3Q16_17560</name>
</gene>
<evidence type="ECO:0000259" key="12">
    <source>
        <dbReference type="PROSITE" id="PS51379"/>
    </source>
</evidence>
<protein>
    <recommendedName>
        <fullName evidence="2">ferredoxin--NADP(+) reductase</fullName>
        <ecNumber evidence="2">1.18.1.2</ecNumber>
    </recommendedName>
</protein>
<accession>A0ABU4BW13</accession>
<dbReference type="RefSeq" id="WP_317542551.1">
    <property type="nucleotide sequence ID" value="NZ_JAWLKB010000007.1"/>
</dbReference>
<evidence type="ECO:0000256" key="7">
    <source>
        <dbReference type="ARBA" id="ARBA00023002"/>
    </source>
</evidence>
<dbReference type="SUPFAM" id="SSF51971">
    <property type="entry name" value="Nucleotide-binding domain"/>
    <property type="match status" value="1"/>
</dbReference>
<dbReference type="EMBL" id="JAWLKB010000007">
    <property type="protein sequence ID" value="MDV6268423.1"/>
    <property type="molecule type" value="Genomic_DNA"/>
</dbReference>
<evidence type="ECO:0000256" key="4">
    <source>
        <dbReference type="ARBA" id="ARBA00022723"/>
    </source>
</evidence>
<dbReference type="Pfam" id="PF00037">
    <property type="entry name" value="Fer4"/>
    <property type="match status" value="1"/>
</dbReference>
<dbReference type="PROSITE" id="PS51379">
    <property type="entry name" value="4FE4S_FER_2"/>
    <property type="match status" value="2"/>
</dbReference>
<dbReference type="Gene3D" id="3.30.70.20">
    <property type="match status" value="1"/>
</dbReference>
<dbReference type="PROSITE" id="PS00198">
    <property type="entry name" value="4FE4S_FER_1"/>
    <property type="match status" value="1"/>
</dbReference>
<keyword evidence="3" id="KW-0285">Flavoprotein</keyword>
<dbReference type="Gene3D" id="3.40.50.720">
    <property type="entry name" value="NAD(P)-binding Rossmann-like Domain"/>
    <property type="match status" value="1"/>
</dbReference>
<evidence type="ECO:0000256" key="11">
    <source>
        <dbReference type="SAM" id="MobiDB-lite"/>
    </source>
</evidence>
<dbReference type="InterPro" id="IPR023753">
    <property type="entry name" value="FAD/NAD-binding_dom"/>
</dbReference>